<sequence>MRVEYTLRKPLTILLVSILVVISTMPTVSWARTEARYELIAGDVFFGNDLGQWVTKQSLFHQNTLQTEDLEHLNIDFPIKADDLGLGPTIGTAEADGVALTGSANVLPFGPVNLAFPDVHQDAFQSIAATQTGFFTANTVGIPPANLGSYELISGPGAFLSPVSAPSSIAGPYMPYAEMTNIIPGYERQKAIIKKKSNLADQEFVWPYSIPTAKAASGSLALDTSSLSSPGYVPDVPSLEGVKSVNPNAGSVLKSQVRDPTGAAGISRQEVTGVEGVVPGSYMGGGAQNYLAYPFFPFAAKAEQISQMSLLDRMWRNAHLGTMGRAYEGLTAYPTWILPLDYTKSAINMADWAAVNREALKYTLPGTHIMPRLWDINIVPGA</sequence>
<dbReference type="EMBL" id="AP011532">
    <property type="protein sequence ID" value="BAI61278.1"/>
    <property type="molecule type" value="Genomic_DNA"/>
</dbReference>
<protein>
    <submittedName>
        <fullName evidence="1">Uncharacterized protein</fullName>
    </submittedName>
</protein>
<evidence type="ECO:0000313" key="1">
    <source>
        <dbReference type="EMBL" id="BAI61278.1"/>
    </source>
</evidence>
<gene>
    <name evidence="1" type="ordered locus">MCP_1206</name>
</gene>
<dbReference type="RefSeq" id="WP_012899957.1">
    <property type="nucleotide sequence ID" value="NC_013665.1"/>
</dbReference>
<dbReference type="eggNOG" id="arCOG10873">
    <property type="taxonomic scope" value="Archaea"/>
</dbReference>
<dbReference type="GeneID" id="8681201"/>
<reference evidence="1 2" key="2">
    <citation type="journal article" date="2008" name="Int. J. Syst. Evol. Microbiol.">
        <title>Methanocella paludicola gen. nov., sp. nov., a methane-producing archaeon, the first isolate of the lineage 'Rice Cluster I', and proposal of the new archaeal order Methanocellales ord. nov.</title>
        <authorList>
            <person name="Sakai S."/>
            <person name="Imachi H."/>
            <person name="Hanada S."/>
            <person name="Ohashi A."/>
            <person name="Harada H."/>
            <person name="Kamagata Y."/>
        </authorList>
    </citation>
    <scope>NUCLEOTIDE SEQUENCE [LARGE SCALE GENOMIC DNA]</scope>
    <source>
        <strain evidence="2">DSM 17711 / JCM 13418 / NBRC 101707 / SANAE</strain>
    </source>
</reference>
<accession>D1YXV6</accession>
<evidence type="ECO:0000313" key="2">
    <source>
        <dbReference type="Proteomes" id="UP000001882"/>
    </source>
</evidence>
<keyword evidence="2" id="KW-1185">Reference proteome</keyword>
<proteinExistence type="predicted"/>
<dbReference type="InParanoid" id="D1YXV6"/>
<organism evidence="1 2">
    <name type="scientific">Methanocella paludicola (strain DSM 17711 / JCM 13418 / NBRC 101707 / SANAE)</name>
    <dbReference type="NCBI Taxonomy" id="304371"/>
    <lineage>
        <taxon>Archaea</taxon>
        <taxon>Methanobacteriati</taxon>
        <taxon>Methanobacteriota</taxon>
        <taxon>Stenosarchaea group</taxon>
        <taxon>Methanomicrobia</taxon>
        <taxon>Methanocellales</taxon>
        <taxon>Methanocellaceae</taxon>
        <taxon>Methanocella</taxon>
    </lineage>
</organism>
<name>D1YXV6_METPS</name>
<dbReference type="STRING" id="304371.MCP_1206"/>
<reference evidence="2" key="3">
    <citation type="journal article" date="2011" name="PLoS ONE">
        <title>Genome sequence of a mesophilic hydrogenotrophic methanogen Methanocella paludicola, the first cultivated representative of the order Methanocellales.</title>
        <authorList>
            <person name="Sakai S."/>
            <person name="Takaki Y."/>
            <person name="Shimamura S."/>
            <person name="Sekine M."/>
            <person name="Tajima T."/>
            <person name="Kosugi H."/>
            <person name="Ichikawa N."/>
            <person name="Tasumi E."/>
            <person name="Hiraki A.T."/>
            <person name="Shimizu A."/>
            <person name="Kato Y."/>
            <person name="Nishiko R."/>
            <person name="Mori K."/>
            <person name="Fujita N."/>
            <person name="Imachi H."/>
            <person name="Takai K."/>
        </authorList>
    </citation>
    <scope>NUCLEOTIDE SEQUENCE [LARGE SCALE GENOMIC DNA]</scope>
    <source>
        <strain evidence="2">DSM 17711 / JCM 13418 / NBRC 101707 / SANAE</strain>
    </source>
</reference>
<dbReference type="AlphaFoldDB" id="D1YXV6"/>
<dbReference type="Proteomes" id="UP000001882">
    <property type="component" value="Chromosome"/>
</dbReference>
<dbReference type="KEGG" id="mpd:MCP_1206"/>
<reference evidence="1 2" key="1">
    <citation type="journal article" date="2007" name="Appl. Environ. Microbiol.">
        <title>Isolation of key methanogens for global methane emission from rice paddy fields: a novel isolate affiliated with the clone cluster rice cluster I.</title>
        <authorList>
            <person name="Sakai S."/>
            <person name="Imachi H."/>
            <person name="Sekiguchi Y."/>
            <person name="Ohashi A."/>
            <person name="Harada H."/>
            <person name="Kamagata Y."/>
        </authorList>
    </citation>
    <scope>NUCLEOTIDE SEQUENCE [LARGE SCALE GENOMIC DNA]</scope>
    <source>
        <strain evidence="2">DSM 17711 / JCM 13418 / NBRC 101707 / SANAE</strain>
    </source>
</reference>